<dbReference type="Proteomes" id="UP000318080">
    <property type="component" value="Unassembled WGS sequence"/>
</dbReference>
<dbReference type="PANTHER" id="PTHR45663:SF11">
    <property type="entry name" value="GEO12009P1"/>
    <property type="match status" value="1"/>
</dbReference>
<proteinExistence type="inferred from homology"/>
<dbReference type="EMBL" id="VHIR01000006">
    <property type="protein sequence ID" value="TQE43707.1"/>
    <property type="molecule type" value="Genomic_DNA"/>
</dbReference>
<feature type="domain" description="Thioredoxin" evidence="4">
    <location>
        <begin position="19"/>
        <end position="149"/>
    </location>
</feature>
<dbReference type="RefSeq" id="WP_066490908.1">
    <property type="nucleotide sequence ID" value="NZ_VHIR01000006.1"/>
</dbReference>
<dbReference type="GO" id="GO:0006950">
    <property type="term" value="P:response to stress"/>
    <property type="evidence" value="ECO:0007669"/>
    <property type="project" value="UniProtKB-ARBA"/>
</dbReference>
<protein>
    <submittedName>
        <fullName evidence="5">Co-chaperone YbbN</fullName>
    </submittedName>
</protein>
<dbReference type="Gene3D" id="3.40.30.10">
    <property type="entry name" value="Glutaredoxin"/>
    <property type="match status" value="1"/>
</dbReference>
<keyword evidence="3" id="KW-0676">Redox-active center</keyword>
<evidence type="ECO:0000313" key="5">
    <source>
        <dbReference type="EMBL" id="TQE43707.1"/>
    </source>
</evidence>
<dbReference type="SUPFAM" id="SSF52833">
    <property type="entry name" value="Thioredoxin-like"/>
    <property type="match status" value="1"/>
</dbReference>
<comment type="similarity">
    <text evidence="2">Belongs to the thioredoxin family.</text>
</comment>
<evidence type="ECO:0000313" key="6">
    <source>
        <dbReference type="Proteomes" id="UP000318080"/>
    </source>
</evidence>
<comment type="function">
    <text evidence="1">Participates in various redox reactions through the reversible oxidation of its active center dithiol to a disulfide and catalyzes dithiol-disulfide exchange reactions.</text>
</comment>
<dbReference type="InterPro" id="IPR036249">
    <property type="entry name" value="Thioredoxin-like_sf"/>
</dbReference>
<evidence type="ECO:0000256" key="3">
    <source>
        <dbReference type="ARBA" id="ARBA00023284"/>
    </source>
</evidence>
<accession>A0A540R7W8</accession>
<dbReference type="Gene3D" id="1.25.40.10">
    <property type="entry name" value="Tetratricopeptide repeat domain"/>
    <property type="match status" value="1"/>
</dbReference>
<organism evidence="5 6">
    <name type="scientific">Corynebacterium phoceense</name>
    <dbReference type="NCBI Taxonomy" id="1686286"/>
    <lineage>
        <taxon>Bacteria</taxon>
        <taxon>Bacillati</taxon>
        <taxon>Actinomycetota</taxon>
        <taxon>Actinomycetes</taxon>
        <taxon>Mycobacteriales</taxon>
        <taxon>Corynebacteriaceae</taxon>
        <taxon>Corynebacterium</taxon>
    </lineage>
</organism>
<reference evidence="5 6" key="1">
    <citation type="submission" date="2019-06" db="EMBL/GenBank/DDBJ databases">
        <title>Draft genome of C. phoceense Strain 272.</title>
        <authorList>
            <person name="Pacheco L.G.C."/>
            <person name="Barberis C.M."/>
            <person name="Almuzara M.N."/>
            <person name="Traglia G.M."/>
            <person name="Santos C.S."/>
            <person name="Rocha D.J.P.G."/>
            <person name="Aguiar E.R.G.R."/>
            <person name="Vay C.A."/>
        </authorList>
    </citation>
    <scope>NUCLEOTIDE SEQUENCE [LARGE SCALE GENOMIC DNA]</scope>
    <source>
        <strain evidence="5 6">272</strain>
    </source>
</reference>
<dbReference type="STRING" id="1686286.GCA_900092335_01520"/>
<evidence type="ECO:0000256" key="1">
    <source>
        <dbReference type="ARBA" id="ARBA00003318"/>
    </source>
</evidence>
<dbReference type="Pfam" id="PF14561">
    <property type="entry name" value="TPR_20"/>
    <property type="match status" value="1"/>
</dbReference>
<sequence>MTIPNRFVGGALDLGELKARNDARAKAASAPQPGGSSAGVQPFFQVTEANFEEDVARRSAQVPVVVLVGTARSPQSEQLKADFAELAAAGGLKFVVGYVDADATPQVAQVFGVQNLPTVIALAAGKPITHFEGGQPRESLEQWVAALVQQVGAQLSGIPDAGDTPQEPELDPRVTQAEDALNAGDFDAAIAVYDSILADDPKATDIKQARDTTKLLKRISGVEDPIAEAETDPSPAAQMHAADAEVVAGVPEKAFDRLINTMKVTAGDEKAALRDRLLELFGLFDAGDPRVLAARTKLASALY</sequence>
<name>A0A540R7W8_9CORY</name>
<dbReference type="GO" id="GO:0015035">
    <property type="term" value="F:protein-disulfide reductase activity"/>
    <property type="evidence" value="ECO:0007669"/>
    <property type="project" value="TreeGrafter"/>
</dbReference>
<dbReference type="Pfam" id="PF00085">
    <property type="entry name" value="Thioredoxin"/>
    <property type="match status" value="1"/>
</dbReference>
<comment type="caution">
    <text evidence="5">The sequence shown here is derived from an EMBL/GenBank/DDBJ whole genome shotgun (WGS) entry which is preliminary data.</text>
</comment>
<evidence type="ECO:0000256" key="2">
    <source>
        <dbReference type="ARBA" id="ARBA00008987"/>
    </source>
</evidence>
<dbReference type="InterPro" id="IPR011990">
    <property type="entry name" value="TPR-like_helical_dom_sf"/>
</dbReference>
<dbReference type="AlphaFoldDB" id="A0A540R7W8"/>
<dbReference type="GO" id="GO:0005737">
    <property type="term" value="C:cytoplasm"/>
    <property type="evidence" value="ECO:0007669"/>
    <property type="project" value="TreeGrafter"/>
</dbReference>
<gene>
    <name evidence="5" type="ORF">EJK80_05425</name>
</gene>
<evidence type="ECO:0000259" key="4">
    <source>
        <dbReference type="PROSITE" id="PS51352"/>
    </source>
</evidence>
<dbReference type="InterPro" id="IPR013766">
    <property type="entry name" value="Thioredoxin_domain"/>
</dbReference>
<keyword evidence="6" id="KW-1185">Reference proteome</keyword>
<dbReference type="PROSITE" id="PS51352">
    <property type="entry name" value="THIOREDOXIN_2"/>
    <property type="match status" value="1"/>
</dbReference>
<dbReference type="CDD" id="cd02956">
    <property type="entry name" value="ybbN"/>
    <property type="match status" value="1"/>
</dbReference>
<dbReference type="PANTHER" id="PTHR45663">
    <property type="entry name" value="GEO12009P1"/>
    <property type="match status" value="1"/>
</dbReference>